<feature type="compositionally biased region" description="Basic and acidic residues" evidence="2">
    <location>
        <begin position="562"/>
        <end position="571"/>
    </location>
</feature>
<evidence type="ECO:0000313" key="4">
    <source>
        <dbReference type="Proteomes" id="UP000187209"/>
    </source>
</evidence>
<dbReference type="Proteomes" id="UP000187209">
    <property type="component" value="Unassembled WGS sequence"/>
</dbReference>
<sequence>MSGKDSPMNANKAEEIVSKSPSPNKKHEKYSKSPLRGDKTEGKSPDCKKNNKSSSRLQKPPIDNKDLDSRKSPIALRYDYIKGNIDRIKKVSSEIDIPDLQLAEMILNDTLESKLSQSPSKERRSKGHSRERSLEQSPRILQQSGDLLFPIKDPEIYEKIEKGYMATLKNLEIKDLAICELLKPKKSYEKIQIAEEEKKTIVRRNSSSKMKHEKIERSPIKRTASKPQERPGSCELITTSLKSQEVLANKFIKEFEKIIKELEIQNEEIDLNDTITVLTKLEFINNEPGTSSFDNEVSQVDKLWRTLGGITTVKVSSLLTMCLHVMNLYKSNSYFTDTNCHNIKTWSLVNGIYVYSQEEALKIHKNFFSFYQNRRLGYKKRQLEEKPLEDCPFKPTINSASEVIAYETREKLGAIGSQKREEYLQLKKIEIEQKREKIKNKKEENEISECTFKPTVNNSFNKTSTSDMFNNTIEKPPIVKEKPIKTQSPSKALRERPQEERKRASSKNLQSPNKFNQSIEKSEINLEGYFHPNLEKNKAKEQSEGFYSEKVQKEIQRMRKIREEKNKKAQKLEIVSRNIHKRTNSFNEDKNQTVSPEKNTSFITSTTQNRPAAVNRHKSSHNDKNTVEKVKNRKNPPVQIKKGSGSDRKSEEQSLKSEEIAFDRQGSYDKNQECLEFITYDVEVVKNSDVKEDIAFIPKTQLDENKAEVPFTVANDCETDDKRLSSSFGPFAVASDRESADKSLCLREGSSMYVEEIEDKMHIPRESEDIIVTENDNMIKGSLEEKSEIKNENMLQGNYQSIENNSHTIGKSEETMKKIETLEEQKSEKAIYKQKDQEEEKNINFTPENSLETNKNANISNDKHQDLLEFIKTHNLPTDSYEKLKEIFMNK</sequence>
<keyword evidence="4" id="KW-1185">Reference proteome</keyword>
<dbReference type="PANTHER" id="PTHR38150">
    <property type="entry name" value="EF-HAND DOMAIN-CONTAINING PROTEIN"/>
    <property type="match status" value="1"/>
</dbReference>
<feature type="compositionally biased region" description="Polar residues" evidence="2">
    <location>
        <begin position="462"/>
        <end position="472"/>
    </location>
</feature>
<feature type="compositionally biased region" description="Polar residues" evidence="2">
    <location>
        <begin position="506"/>
        <end position="517"/>
    </location>
</feature>
<protein>
    <submittedName>
        <fullName evidence="3">Uncharacterized protein</fullName>
    </submittedName>
</protein>
<evidence type="ECO:0000256" key="2">
    <source>
        <dbReference type="SAM" id="MobiDB-lite"/>
    </source>
</evidence>
<feature type="region of interest" description="Disordered" evidence="2">
    <location>
        <begin position="205"/>
        <end position="232"/>
    </location>
</feature>
<feature type="coiled-coil region" evidence="1">
    <location>
        <begin position="424"/>
        <end position="451"/>
    </location>
</feature>
<accession>A0A1R2CD72</accession>
<gene>
    <name evidence="3" type="ORF">SteCoe_11369</name>
</gene>
<evidence type="ECO:0000256" key="1">
    <source>
        <dbReference type="SAM" id="Coils"/>
    </source>
</evidence>
<name>A0A1R2CD72_9CILI</name>
<comment type="caution">
    <text evidence="3">The sequence shown here is derived from an EMBL/GenBank/DDBJ whole genome shotgun (WGS) entry which is preliminary data.</text>
</comment>
<feature type="region of interest" description="Disordered" evidence="2">
    <location>
        <begin position="562"/>
        <end position="660"/>
    </location>
</feature>
<dbReference type="AlphaFoldDB" id="A0A1R2CD72"/>
<evidence type="ECO:0000313" key="3">
    <source>
        <dbReference type="EMBL" id="OMJ86974.1"/>
    </source>
</evidence>
<dbReference type="EMBL" id="MPUH01000189">
    <property type="protein sequence ID" value="OMJ86974.1"/>
    <property type="molecule type" value="Genomic_DNA"/>
</dbReference>
<reference evidence="3 4" key="1">
    <citation type="submission" date="2016-11" db="EMBL/GenBank/DDBJ databases">
        <title>The macronuclear genome of Stentor coeruleus: a giant cell with tiny introns.</title>
        <authorList>
            <person name="Slabodnick M."/>
            <person name="Ruby J.G."/>
            <person name="Reiff S.B."/>
            <person name="Swart E.C."/>
            <person name="Gosai S."/>
            <person name="Prabakaran S."/>
            <person name="Witkowska E."/>
            <person name="Larue G.E."/>
            <person name="Fisher S."/>
            <person name="Freeman R.M."/>
            <person name="Gunawardena J."/>
            <person name="Chu W."/>
            <person name="Stover N.A."/>
            <person name="Gregory B.D."/>
            <person name="Nowacki M."/>
            <person name="Derisi J."/>
            <person name="Roy S.W."/>
            <person name="Marshall W.F."/>
            <person name="Sood P."/>
        </authorList>
    </citation>
    <scope>NUCLEOTIDE SEQUENCE [LARGE SCALE GENOMIC DNA]</scope>
    <source>
        <strain evidence="3">WM001</strain>
    </source>
</reference>
<feature type="region of interest" description="Disordered" evidence="2">
    <location>
        <begin position="113"/>
        <end position="139"/>
    </location>
</feature>
<keyword evidence="1" id="KW-0175">Coiled coil</keyword>
<feature type="region of interest" description="Disordered" evidence="2">
    <location>
        <begin position="1"/>
        <end position="70"/>
    </location>
</feature>
<feature type="compositionally biased region" description="Basic and acidic residues" evidence="2">
    <location>
        <begin position="35"/>
        <end position="49"/>
    </location>
</feature>
<feature type="compositionally biased region" description="Basic and acidic residues" evidence="2">
    <location>
        <begin position="620"/>
        <end position="630"/>
    </location>
</feature>
<proteinExistence type="predicted"/>
<feature type="compositionally biased region" description="Polar residues" evidence="2">
    <location>
        <begin position="843"/>
        <end position="857"/>
    </location>
</feature>
<feature type="region of interest" description="Disordered" evidence="2">
    <location>
        <begin position="462"/>
        <end position="517"/>
    </location>
</feature>
<feature type="region of interest" description="Disordered" evidence="2">
    <location>
        <begin position="835"/>
        <end position="857"/>
    </location>
</feature>
<feature type="compositionally biased region" description="Basic and acidic residues" evidence="2">
    <location>
        <begin position="644"/>
        <end position="660"/>
    </location>
</feature>
<dbReference type="PANTHER" id="PTHR38150:SF1">
    <property type="entry name" value="PFU DOMAIN-CONTAINING PROTEIN"/>
    <property type="match status" value="1"/>
</dbReference>
<feature type="compositionally biased region" description="Polar residues" evidence="2">
    <location>
        <begin position="592"/>
        <end position="610"/>
    </location>
</feature>
<feature type="compositionally biased region" description="Basic and acidic residues" evidence="2">
    <location>
        <begin position="492"/>
        <end position="503"/>
    </location>
</feature>
<organism evidence="3 4">
    <name type="scientific">Stentor coeruleus</name>
    <dbReference type="NCBI Taxonomy" id="5963"/>
    <lineage>
        <taxon>Eukaryota</taxon>
        <taxon>Sar</taxon>
        <taxon>Alveolata</taxon>
        <taxon>Ciliophora</taxon>
        <taxon>Postciliodesmatophora</taxon>
        <taxon>Heterotrichea</taxon>
        <taxon>Heterotrichida</taxon>
        <taxon>Stentoridae</taxon>
        <taxon>Stentor</taxon>
    </lineage>
</organism>